<evidence type="ECO:0000256" key="1">
    <source>
        <dbReference type="SAM" id="MobiDB-lite"/>
    </source>
</evidence>
<evidence type="ECO:0000313" key="4">
    <source>
        <dbReference type="Proteomes" id="UP001186944"/>
    </source>
</evidence>
<name>A0AA88YNQ3_PINIB</name>
<keyword evidence="2" id="KW-0472">Membrane</keyword>
<keyword evidence="4" id="KW-1185">Reference proteome</keyword>
<feature type="compositionally biased region" description="Low complexity" evidence="1">
    <location>
        <begin position="206"/>
        <end position="224"/>
    </location>
</feature>
<feature type="transmembrane region" description="Helical" evidence="2">
    <location>
        <begin position="166"/>
        <end position="187"/>
    </location>
</feature>
<proteinExistence type="predicted"/>
<dbReference type="Proteomes" id="UP001186944">
    <property type="component" value="Unassembled WGS sequence"/>
</dbReference>
<evidence type="ECO:0008006" key="5">
    <source>
        <dbReference type="Google" id="ProtNLM"/>
    </source>
</evidence>
<comment type="caution">
    <text evidence="3">The sequence shown here is derived from an EMBL/GenBank/DDBJ whole genome shotgun (WGS) entry which is preliminary data.</text>
</comment>
<feature type="region of interest" description="Disordered" evidence="1">
    <location>
        <begin position="198"/>
        <end position="266"/>
    </location>
</feature>
<sequence length="292" mass="32240">MDDTQLCKPGEGIHVHPLAKGDVVYILSRKKESDKGILEKIKDELKSLISDGPEKCAIVFSPPNDDKSLQFLSIHFQSFRIGLASCDTKLQIVQSPANFFDRDVSEMASLTCRKEPEDTYITEKGNNMKVIFSKSRKDSDDYSFSIKLTLSKGDGKDEGISMGVKIGIAVLATAVFLVLIILVIKIIKLRMSAKDDLPSEDGARISVNTGTSSRTRSNSYTPTPDAENLIHNNHPPPSYEESHEAYTMMAPQGGEEQEPPYCPPSYDEALEMAKLSDDPDPMYANVSRGNKT</sequence>
<evidence type="ECO:0000256" key="2">
    <source>
        <dbReference type="SAM" id="Phobius"/>
    </source>
</evidence>
<keyword evidence="2" id="KW-1133">Transmembrane helix</keyword>
<keyword evidence="2" id="KW-0812">Transmembrane</keyword>
<organism evidence="3 4">
    <name type="scientific">Pinctada imbricata</name>
    <name type="common">Atlantic pearl-oyster</name>
    <name type="synonym">Pinctada martensii</name>
    <dbReference type="NCBI Taxonomy" id="66713"/>
    <lineage>
        <taxon>Eukaryota</taxon>
        <taxon>Metazoa</taxon>
        <taxon>Spiralia</taxon>
        <taxon>Lophotrochozoa</taxon>
        <taxon>Mollusca</taxon>
        <taxon>Bivalvia</taxon>
        <taxon>Autobranchia</taxon>
        <taxon>Pteriomorphia</taxon>
        <taxon>Pterioida</taxon>
        <taxon>Pterioidea</taxon>
        <taxon>Pteriidae</taxon>
        <taxon>Pinctada</taxon>
    </lineage>
</organism>
<evidence type="ECO:0000313" key="3">
    <source>
        <dbReference type="EMBL" id="KAK3102429.1"/>
    </source>
</evidence>
<accession>A0AA88YNQ3</accession>
<dbReference type="EMBL" id="VSWD01000005">
    <property type="protein sequence ID" value="KAK3102429.1"/>
    <property type="molecule type" value="Genomic_DNA"/>
</dbReference>
<reference evidence="3" key="1">
    <citation type="submission" date="2019-08" db="EMBL/GenBank/DDBJ databases">
        <title>The improved chromosome-level genome for the pearl oyster Pinctada fucata martensii using PacBio sequencing and Hi-C.</title>
        <authorList>
            <person name="Zheng Z."/>
        </authorList>
    </citation>
    <scope>NUCLEOTIDE SEQUENCE</scope>
    <source>
        <strain evidence="3">ZZ-2019</strain>
        <tissue evidence="3">Adductor muscle</tissue>
    </source>
</reference>
<dbReference type="AlphaFoldDB" id="A0AA88YNQ3"/>
<gene>
    <name evidence="3" type="ORF">FSP39_011337</name>
</gene>
<protein>
    <recommendedName>
        <fullName evidence="5">CUB domain-containing protein</fullName>
    </recommendedName>
</protein>